<keyword evidence="3" id="KW-1185">Reference proteome</keyword>
<keyword evidence="1" id="KW-1133">Transmembrane helix</keyword>
<proteinExistence type="predicted"/>
<accession>A0A267HS65</accession>
<keyword evidence="1" id="KW-0472">Membrane</keyword>
<evidence type="ECO:0000313" key="2">
    <source>
        <dbReference type="EMBL" id="PAB01082.1"/>
    </source>
</evidence>
<comment type="caution">
    <text evidence="2">The sequence shown here is derived from an EMBL/GenBank/DDBJ whole genome shotgun (WGS) entry which is preliminary data.</text>
</comment>
<feature type="transmembrane region" description="Helical" evidence="1">
    <location>
        <begin position="69"/>
        <end position="91"/>
    </location>
</feature>
<sequence>MFWFKRGEILLDKQKGYQNLGIQKIINYHNKNKENNMEIRRKIRPKVGKKRWLAALHKEPLYRTRQIQAICYASLLLNALMIICWVFVYLAR</sequence>
<dbReference type="Proteomes" id="UP000216797">
    <property type="component" value="Unassembled WGS sequence"/>
</dbReference>
<dbReference type="EMBL" id="LHUG01000005">
    <property type="protein sequence ID" value="PAB01082.1"/>
    <property type="molecule type" value="Genomic_DNA"/>
</dbReference>
<evidence type="ECO:0000256" key="1">
    <source>
        <dbReference type="SAM" id="Phobius"/>
    </source>
</evidence>
<protein>
    <submittedName>
        <fullName evidence="2">Uncharacterized protein</fullName>
    </submittedName>
</protein>
<dbReference type="AlphaFoldDB" id="A0A267HS65"/>
<evidence type="ECO:0000313" key="3">
    <source>
        <dbReference type="Proteomes" id="UP000216797"/>
    </source>
</evidence>
<reference evidence="2 3" key="1">
    <citation type="submission" date="2015-08" db="EMBL/GenBank/DDBJ databases">
        <title>Enterococcus genome sequence.</title>
        <authorList>
            <person name="Acedo J.Z."/>
            <person name="Vederas J.C."/>
        </authorList>
    </citation>
    <scope>NUCLEOTIDE SEQUENCE [LARGE SCALE GENOMIC DNA]</scope>
    <source>
        <strain evidence="2 3">49</strain>
    </source>
</reference>
<keyword evidence="1" id="KW-0812">Transmembrane</keyword>
<gene>
    <name evidence="2" type="ORF">AKL21_07450</name>
</gene>
<name>A0A267HS65_9ENTE</name>
<organism evidence="2 3">
    <name type="scientific">Enterococcus canintestini</name>
    <dbReference type="NCBI Taxonomy" id="317010"/>
    <lineage>
        <taxon>Bacteria</taxon>
        <taxon>Bacillati</taxon>
        <taxon>Bacillota</taxon>
        <taxon>Bacilli</taxon>
        <taxon>Lactobacillales</taxon>
        <taxon>Enterococcaceae</taxon>
        <taxon>Enterococcus</taxon>
    </lineage>
</organism>